<proteinExistence type="predicted"/>
<dbReference type="PANTHER" id="PTHR42830:SF2">
    <property type="entry name" value="OSMC_OHR FAMILY PROTEIN"/>
    <property type="match status" value="1"/>
</dbReference>
<dbReference type="InterPro" id="IPR052707">
    <property type="entry name" value="OsmC_Ohr_Peroxiredoxin"/>
</dbReference>
<gene>
    <name evidence="1" type="ORF">FHP89_03700</name>
</gene>
<dbReference type="InterPro" id="IPR003718">
    <property type="entry name" value="OsmC/Ohr_fam"/>
</dbReference>
<dbReference type="InterPro" id="IPR015946">
    <property type="entry name" value="KH_dom-like_a/b"/>
</dbReference>
<evidence type="ECO:0000313" key="2">
    <source>
        <dbReference type="Proteomes" id="UP000318349"/>
    </source>
</evidence>
<dbReference type="PANTHER" id="PTHR42830">
    <property type="entry name" value="OSMOTICALLY INDUCIBLE FAMILY PROTEIN"/>
    <property type="match status" value="1"/>
</dbReference>
<dbReference type="InterPro" id="IPR036102">
    <property type="entry name" value="OsmC/Ohrsf"/>
</dbReference>
<protein>
    <submittedName>
        <fullName evidence="1">OsmC family peroxiredoxin</fullName>
    </submittedName>
</protein>
<reference evidence="1 2" key="1">
    <citation type="submission" date="2019-07" db="EMBL/GenBank/DDBJ databases">
        <title>The pathways for chlorine oxyanion respiration interact through the shared metabolite chlorate.</title>
        <authorList>
            <person name="Barnum T.P."/>
            <person name="Cheng Y."/>
            <person name="Hill K.A."/>
            <person name="Lucas L.N."/>
            <person name="Carlson H.K."/>
            <person name="Coates J.D."/>
        </authorList>
    </citation>
    <scope>NUCLEOTIDE SEQUENCE [LARGE SCALE GENOMIC DNA]</scope>
    <source>
        <strain evidence="1 2">SFB-1</strain>
    </source>
</reference>
<evidence type="ECO:0000313" key="1">
    <source>
        <dbReference type="EMBL" id="TVO79300.1"/>
    </source>
</evidence>
<dbReference type="AlphaFoldDB" id="A0A558ESZ2"/>
<dbReference type="Proteomes" id="UP000318349">
    <property type="component" value="Unassembled WGS sequence"/>
</dbReference>
<dbReference type="Pfam" id="PF02566">
    <property type="entry name" value="OsmC"/>
    <property type="match status" value="1"/>
</dbReference>
<accession>A0A558ESZ2</accession>
<dbReference type="EMBL" id="VMNI01000003">
    <property type="protein sequence ID" value="TVO79300.1"/>
    <property type="molecule type" value="Genomic_DNA"/>
</dbReference>
<sequence length="156" mass="17242">MSTYTATIVWQRGSQVFTDNRYSRRHEIHFDGDITLPASSSPHVIPEPYSDADAVDPEEAFVAALSSCHMLWFLSLASRAGFCVDHYEDAAEGVLGTGPGGKQMMTVVTLRPAVRFSGEQPTQEEHEVLHETAHDACFIANSVKSELHCHPRLLTD</sequence>
<organism evidence="1 2">
    <name type="scientific">Denitromonas halophila</name>
    <dbReference type="NCBI Taxonomy" id="1629404"/>
    <lineage>
        <taxon>Bacteria</taxon>
        <taxon>Pseudomonadati</taxon>
        <taxon>Pseudomonadota</taxon>
        <taxon>Betaproteobacteria</taxon>
        <taxon>Rhodocyclales</taxon>
        <taxon>Zoogloeaceae</taxon>
        <taxon>Denitromonas</taxon>
    </lineage>
</organism>
<comment type="caution">
    <text evidence="1">The sequence shown here is derived from an EMBL/GenBank/DDBJ whole genome shotgun (WGS) entry which is preliminary data.</text>
</comment>
<dbReference type="SUPFAM" id="SSF82784">
    <property type="entry name" value="OsmC-like"/>
    <property type="match status" value="1"/>
</dbReference>
<dbReference type="Gene3D" id="3.30.300.20">
    <property type="match status" value="1"/>
</dbReference>
<name>A0A558ESZ2_9RHOO</name>